<protein>
    <recommendedName>
        <fullName evidence="3">Dynein heavy chain domain 1</fullName>
    </recommendedName>
</protein>
<name>A0A674JVP1_9SAUR</name>
<reference evidence="1" key="1">
    <citation type="submission" date="2025-08" db="UniProtKB">
        <authorList>
            <consortium name="Ensembl"/>
        </authorList>
    </citation>
    <scope>IDENTIFICATION</scope>
</reference>
<dbReference type="InParanoid" id="A0A674JVP1"/>
<dbReference type="GeneTree" id="ENSGT00940000155523"/>
<dbReference type="PANTHER" id="PTHR45703:SF36">
    <property type="entry name" value="DYNEIN HEAVY CHAIN, CYTOPLASMIC"/>
    <property type="match status" value="1"/>
</dbReference>
<dbReference type="GO" id="GO:0007018">
    <property type="term" value="P:microtubule-based movement"/>
    <property type="evidence" value="ECO:0007669"/>
    <property type="project" value="InterPro"/>
</dbReference>
<reference evidence="1" key="2">
    <citation type="submission" date="2025-09" db="UniProtKB">
        <authorList>
            <consortium name="Ensembl"/>
        </authorList>
    </citation>
    <scope>IDENTIFICATION</scope>
</reference>
<dbReference type="Ensembl" id="ENSTMTT00000024968.1">
    <property type="protein sequence ID" value="ENSTMTP00000024117.1"/>
    <property type="gene ID" value="ENSTMTG00000017575.1"/>
</dbReference>
<dbReference type="GO" id="GO:0051959">
    <property type="term" value="F:dynein light intermediate chain binding"/>
    <property type="evidence" value="ECO:0007669"/>
    <property type="project" value="InterPro"/>
</dbReference>
<dbReference type="GO" id="GO:0030286">
    <property type="term" value="C:dynein complex"/>
    <property type="evidence" value="ECO:0007669"/>
    <property type="project" value="InterPro"/>
</dbReference>
<keyword evidence="2" id="KW-1185">Reference proteome</keyword>
<proteinExistence type="predicted"/>
<dbReference type="Proteomes" id="UP000472274">
    <property type="component" value="Unplaced"/>
</dbReference>
<evidence type="ECO:0000313" key="1">
    <source>
        <dbReference type="Ensembl" id="ENSTMTP00000024117.1"/>
    </source>
</evidence>
<dbReference type="PANTHER" id="PTHR45703">
    <property type="entry name" value="DYNEIN HEAVY CHAIN"/>
    <property type="match status" value="1"/>
</dbReference>
<sequence length="293" mass="33365">LRQETQEICKQHTWVAEIHSFAHSWSPKQLELMKGWPAGKYVQRVVQLRAWAERVREVPSMVITCNRLLLVDCSSVQQEIGVWGVRGHIVSLLLSETSQRSEILISELGGVVQLYQSVSTDIFTIAKCSQKVWLEQTSTDSVLCWAQPAAARHCLHVSAAPLIGLCLCPQLLDTWEAFVYQQQEASDFIVSRRLSIIAELVDSLQRARQELQDLLTTATTGQFLDPSQSPRAMEQELRELYRRFQAMATRVAELCRSQRILTGMRLCWCPSLLAHSYSSRELRPPQLCRCPQS</sequence>
<evidence type="ECO:0008006" key="3">
    <source>
        <dbReference type="Google" id="ProtNLM"/>
    </source>
</evidence>
<accession>A0A674JVP1</accession>
<dbReference type="GO" id="GO:0045505">
    <property type="term" value="F:dynein intermediate chain binding"/>
    <property type="evidence" value="ECO:0007669"/>
    <property type="project" value="InterPro"/>
</dbReference>
<organism evidence="1 2">
    <name type="scientific">Terrapene triunguis</name>
    <name type="common">Three-toed box turtle</name>
    <dbReference type="NCBI Taxonomy" id="2587831"/>
    <lineage>
        <taxon>Eukaryota</taxon>
        <taxon>Metazoa</taxon>
        <taxon>Chordata</taxon>
        <taxon>Craniata</taxon>
        <taxon>Vertebrata</taxon>
        <taxon>Euteleostomi</taxon>
        <taxon>Archelosauria</taxon>
        <taxon>Testudinata</taxon>
        <taxon>Testudines</taxon>
        <taxon>Cryptodira</taxon>
        <taxon>Durocryptodira</taxon>
        <taxon>Testudinoidea</taxon>
        <taxon>Emydidae</taxon>
        <taxon>Terrapene</taxon>
    </lineage>
</organism>
<dbReference type="InterPro" id="IPR026983">
    <property type="entry name" value="DHC"/>
</dbReference>
<dbReference type="AlphaFoldDB" id="A0A674JVP1"/>
<evidence type="ECO:0000313" key="2">
    <source>
        <dbReference type="Proteomes" id="UP000472274"/>
    </source>
</evidence>